<proteinExistence type="predicted"/>
<sequence length="268" mass="26855">MLMSRKIPTLLAAGALLGAPLAVMAVAAPASADTREITFSLNPSTGSEASGTATLTAEENGDLTVRIEGRDLVPNMPHAQHIHGDVSGTLFTCPTDAADADGNGFLTVEEGLPDYGGIHISLTTEGDTAPDSGLAVDRMPTADEDGNLSYERTIEAADLPEGTIDALDNLHIVQHGVDANGNDEYDLDGLGESTFAKSLGVDDIPSEATDVATCGMVMPSGGVNTGGGTAAASVAGADQLGLVALGSVALLGAGAAAVVARRKATSAE</sequence>
<gene>
    <name evidence="2" type="ORF">GC722_04035</name>
</gene>
<keyword evidence="3" id="KW-1185">Reference proteome</keyword>
<dbReference type="EMBL" id="WPCU01000004">
    <property type="protein sequence ID" value="MVA75203.1"/>
    <property type="molecule type" value="Genomic_DNA"/>
</dbReference>
<name>A0A6A9UR33_9ACTN</name>
<evidence type="ECO:0000313" key="3">
    <source>
        <dbReference type="Proteomes" id="UP000435304"/>
    </source>
</evidence>
<dbReference type="AlphaFoldDB" id="A0A6A9UR33"/>
<dbReference type="Proteomes" id="UP000435304">
    <property type="component" value="Unassembled WGS sequence"/>
</dbReference>
<organism evidence="2 3">
    <name type="scientific">Auraticoccus cholistanensis</name>
    <dbReference type="NCBI Taxonomy" id="2656650"/>
    <lineage>
        <taxon>Bacteria</taxon>
        <taxon>Bacillati</taxon>
        <taxon>Actinomycetota</taxon>
        <taxon>Actinomycetes</taxon>
        <taxon>Propionibacteriales</taxon>
        <taxon>Propionibacteriaceae</taxon>
        <taxon>Auraticoccus</taxon>
    </lineage>
</organism>
<protein>
    <recommendedName>
        <fullName evidence="4">CHRD domain-containing protein</fullName>
    </recommendedName>
</protein>
<feature type="chain" id="PRO_5025664011" description="CHRD domain-containing protein" evidence="1">
    <location>
        <begin position="33"/>
        <end position="268"/>
    </location>
</feature>
<keyword evidence="1" id="KW-0732">Signal</keyword>
<accession>A0A6A9UR33</accession>
<reference evidence="2 3" key="1">
    <citation type="submission" date="2019-12" db="EMBL/GenBank/DDBJ databases">
        <title>Auraticoccus cholistani sp. nov., an actinomycete isolated from soil of Cholistan desert.</title>
        <authorList>
            <person name="Cheema M.T."/>
        </authorList>
    </citation>
    <scope>NUCLEOTIDE SEQUENCE [LARGE SCALE GENOMIC DNA]</scope>
    <source>
        <strain evidence="2 3">F435</strain>
    </source>
</reference>
<evidence type="ECO:0008006" key="4">
    <source>
        <dbReference type="Google" id="ProtNLM"/>
    </source>
</evidence>
<evidence type="ECO:0000313" key="2">
    <source>
        <dbReference type="EMBL" id="MVA75203.1"/>
    </source>
</evidence>
<feature type="signal peptide" evidence="1">
    <location>
        <begin position="1"/>
        <end position="32"/>
    </location>
</feature>
<comment type="caution">
    <text evidence="2">The sequence shown here is derived from an EMBL/GenBank/DDBJ whole genome shotgun (WGS) entry which is preliminary data.</text>
</comment>
<evidence type="ECO:0000256" key="1">
    <source>
        <dbReference type="SAM" id="SignalP"/>
    </source>
</evidence>